<gene>
    <name evidence="2" type="ORF">SNAT2548_LOCUS249</name>
</gene>
<feature type="compositionally biased region" description="Basic and acidic residues" evidence="1">
    <location>
        <begin position="162"/>
        <end position="174"/>
    </location>
</feature>
<dbReference type="Proteomes" id="UP000604046">
    <property type="component" value="Unassembled WGS sequence"/>
</dbReference>
<organism evidence="2 3">
    <name type="scientific">Symbiodinium natans</name>
    <dbReference type="NCBI Taxonomy" id="878477"/>
    <lineage>
        <taxon>Eukaryota</taxon>
        <taxon>Sar</taxon>
        <taxon>Alveolata</taxon>
        <taxon>Dinophyceae</taxon>
        <taxon>Suessiales</taxon>
        <taxon>Symbiodiniaceae</taxon>
        <taxon>Symbiodinium</taxon>
    </lineage>
</organism>
<sequence length="181" mass="19834">MGERGGKKTSGEARGTTTIPAPTTARKAWEKRGETDEEYEEVPLEDTGGEPCEKPSVAGPQSRTGTTSTTTNWSMVEIANTTNAKLVSDHWPAHYNIPDYFTDIYYHPNHHRKGDTTRVQPTFDDTARAHIPSRSAATAKENQEGGMGGGFGGKMGGYKVYKANEDPKAQDAVRRRTRTTT</sequence>
<keyword evidence="3" id="KW-1185">Reference proteome</keyword>
<proteinExistence type="predicted"/>
<name>A0A812GCU0_9DINO</name>
<dbReference type="EMBL" id="CAJNDS010000006">
    <property type="protein sequence ID" value="CAE6915020.1"/>
    <property type="molecule type" value="Genomic_DNA"/>
</dbReference>
<accession>A0A812GCU0</accession>
<feature type="region of interest" description="Disordered" evidence="1">
    <location>
        <begin position="156"/>
        <end position="181"/>
    </location>
</feature>
<dbReference type="AlphaFoldDB" id="A0A812GCU0"/>
<protein>
    <submittedName>
        <fullName evidence="2">Uncharacterized protein</fullName>
    </submittedName>
</protein>
<feature type="compositionally biased region" description="Basic and acidic residues" evidence="1">
    <location>
        <begin position="1"/>
        <end position="11"/>
    </location>
</feature>
<feature type="region of interest" description="Disordered" evidence="1">
    <location>
        <begin position="1"/>
        <end position="68"/>
    </location>
</feature>
<feature type="compositionally biased region" description="Acidic residues" evidence="1">
    <location>
        <begin position="35"/>
        <end position="48"/>
    </location>
</feature>
<evidence type="ECO:0000256" key="1">
    <source>
        <dbReference type="SAM" id="MobiDB-lite"/>
    </source>
</evidence>
<comment type="caution">
    <text evidence="2">The sequence shown here is derived from an EMBL/GenBank/DDBJ whole genome shotgun (WGS) entry which is preliminary data.</text>
</comment>
<evidence type="ECO:0000313" key="2">
    <source>
        <dbReference type="EMBL" id="CAE6915020.1"/>
    </source>
</evidence>
<reference evidence="2" key="1">
    <citation type="submission" date="2021-02" db="EMBL/GenBank/DDBJ databases">
        <authorList>
            <person name="Dougan E. K."/>
            <person name="Rhodes N."/>
            <person name="Thang M."/>
            <person name="Chan C."/>
        </authorList>
    </citation>
    <scope>NUCLEOTIDE SEQUENCE</scope>
</reference>
<evidence type="ECO:0000313" key="3">
    <source>
        <dbReference type="Proteomes" id="UP000604046"/>
    </source>
</evidence>